<dbReference type="GO" id="GO:0003677">
    <property type="term" value="F:DNA binding"/>
    <property type="evidence" value="ECO:0007669"/>
    <property type="project" value="UniProtKB-KW"/>
</dbReference>
<dbReference type="Pfam" id="PF03466">
    <property type="entry name" value="LysR_substrate"/>
    <property type="match status" value="1"/>
</dbReference>
<evidence type="ECO:0000313" key="7">
    <source>
        <dbReference type="Proteomes" id="UP000606922"/>
    </source>
</evidence>
<sequence>MDVDLRKLRYFVAVAEHGGFRRAAEVLRIGQPALTRQIKAFEGEMDAELFTRSFRGANLTEAGRRLLAEAPALLDAADSLRRQLALVRRMTEKVTMGFAQGIPIAPIVRDFTATHRLVEVDLLSISADEQAQATVTGRVDVCFARLPFVAHGLEIVPLYEEARVVALPSTNPIAHLEYVSLRDLHRFRLLQPPDGVQELDDPRGAYREYARGDVSGRKYTTASMDEVLEHVAAEHGIVVIPRSAAAMHPRDDITYREVVGVLPSSVVLAYSPLNISPYLEDLVELSLRHCGNLKAG</sequence>
<keyword evidence="3" id="KW-0238">DNA-binding</keyword>
<dbReference type="PROSITE" id="PS50931">
    <property type="entry name" value="HTH_LYSR"/>
    <property type="match status" value="1"/>
</dbReference>
<keyword evidence="2" id="KW-0805">Transcription regulation</keyword>
<name>A0A916SDJ6_9MICO</name>
<dbReference type="EMBL" id="BMGB01000001">
    <property type="protein sequence ID" value="GGA94869.1"/>
    <property type="molecule type" value="Genomic_DNA"/>
</dbReference>
<dbReference type="Gene3D" id="3.40.190.10">
    <property type="entry name" value="Periplasmic binding protein-like II"/>
    <property type="match status" value="2"/>
</dbReference>
<reference evidence="6" key="2">
    <citation type="submission" date="2020-09" db="EMBL/GenBank/DDBJ databases">
        <authorList>
            <person name="Sun Q."/>
            <person name="Zhou Y."/>
        </authorList>
    </citation>
    <scope>NUCLEOTIDE SEQUENCE</scope>
    <source>
        <strain evidence="6">CGMCC 1.12813</strain>
    </source>
</reference>
<evidence type="ECO:0000256" key="1">
    <source>
        <dbReference type="ARBA" id="ARBA00009437"/>
    </source>
</evidence>
<dbReference type="CDD" id="cd08414">
    <property type="entry name" value="PBP2_LTTR_aromatics_like"/>
    <property type="match status" value="1"/>
</dbReference>
<evidence type="ECO:0000313" key="6">
    <source>
        <dbReference type="EMBL" id="GGA94869.1"/>
    </source>
</evidence>
<comment type="similarity">
    <text evidence="1">Belongs to the LysR transcriptional regulatory family.</text>
</comment>
<evidence type="ECO:0000259" key="5">
    <source>
        <dbReference type="PROSITE" id="PS50931"/>
    </source>
</evidence>
<dbReference type="Proteomes" id="UP000606922">
    <property type="component" value="Unassembled WGS sequence"/>
</dbReference>
<accession>A0A916SDJ6</accession>
<evidence type="ECO:0000256" key="4">
    <source>
        <dbReference type="ARBA" id="ARBA00023163"/>
    </source>
</evidence>
<evidence type="ECO:0000256" key="2">
    <source>
        <dbReference type="ARBA" id="ARBA00023015"/>
    </source>
</evidence>
<feature type="domain" description="HTH lysR-type" evidence="5">
    <location>
        <begin position="3"/>
        <end position="60"/>
    </location>
</feature>
<dbReference type="GO" id="GO:0003700">
    <property type="term" value="F:DNA-binding transcription factor activity"/>
    <property type="evidence" value="ECO:0007669"/>
    <property type="project" value="InterPro"/>
</dbReference>
<dbReference type="PANTHER" id="PTHR30346:SF0">
    <property type="entry name" value="HCA OPERON TRANSCRIPTIONAL ACTIVATOR HCAR"/>
    <property type="match status" value="1"/>
</dbReference>
<evidence type="ECO:0000256" key="3">
    <source>
        <dbReference type="ARBA" id="ARBA00023125"/>
    </source>
</evidence>
<dbReference type="AlphaFoldDB" id="A0A916SDJ6"/>
<dbReference type="InterPro" id="IPR036390">
    <property type="entry name" value="WH_DNA-bd_sf"/>
</dbReference>
<keyword evidence="4" id="KW-0804">Transcription</keyword>
<organism evidence="6 7">
    <name type="scientific">Conyzicola nivalis</name>
    <dbReference type="NCBI Taxonomy" id="1477021"/>
    <lineage>
        <taxon>Bacteria</taxon>
        <taxon>Bacillati</taxon>
        <taxon>Actinomycetota</taxon>
        <taxon>Actinomycetes</taxon>
        <taxon>Micrococcales</taxon>
        <taxon>Microbacteriaceae</taxon>
        <taxon>Conyzicola</taxon>
    </lineage>
</organism>
<reference evidence="6" key="1">
    <citation type="journal article" date="2014" name="Int. J. Syst. Evol. Microbiol.">
        <title>Complete genome sequence of Corynebacterium casei LMG S-19264T (=DSM 44701T), isolated from a smear-ripened cheese.</title>
        <authorList>
            <consortium name="US DOE Joint Genome Institute (JGI-PGF)"/>
            <person name="Walter F."/>
            <person name="Albersmeier A."/>
            <person name="Kalinowski J."/>
            <person name="Ruckert C."/>
        </authorList>
    </citation>
    <scope>NUCLEOTIDE SEQUENCE</scope>
    <source>
        <strain evidence="6">CGMCC 1.12813</strain>
    </source>
</reference>
<dbReference type="PRINTS" id="PR00039">
    <property type="entry name" value="HTHLYSR"/>
</dbReference>
<dbReference type="PANTHER" id="PTHR30346">
    <property type="entry name" value="TRANSCRIPTIONAL DUAL REGULATOR HCAR-RELATED"/>
    <property type="match status" value="1"/>
</dbReference>
<dbReference type="InterPro" id="IPR036388">
    <property type="entry name" value="WH-like_DNA-bd_sf"/>
</dbReference>
<dbReference type="SUPFAM" id="SSF53850">
    <property type="entry name" value="Periplasmic binding protein-like II"/>
    <property type="match status" value="1"/>
</dbReference>
<proteinExistence type="inferred from homology"/>
<dbReference type="SUPFAM" id="SSF46785">
    <property type="entry name" value="Winged helix' DNA-binding domain"/>
    <property type="match status" value="1"/>
</dbReference>
<dbReference type="FunFam" id="1.10.10.10:FF:000001">
    <property type="entry name" value="LysR family transcriptional regulator"/>
    <property type="match status" value="1"/>
</dbReference>
<dbReference type="Gene3D" id="1.10.10.10">
    <property type="entry name" value="Winged helix-like DNA-binding domain superfamily/Winged helix DNA-binding domain"/>
    <property type="match status" value="1"/>
</dbReference>
<dbReference type="InterPro" id="IPR005119">
    <property type="entry name" value="LysR_subst-bd"/>
</dbReference>
<dbReference type="GO" id="GO:0032993">
    <property type="term" value="C:protein-DNA complex"/>
    <property type="evidence" value="ECO:0007669"/>
    <property type="project" value="TreeGrafter"/>
</dbReference>
<dbReference type="Pfam" id="PF00126">
    <property type="entry name" value="HTH_1"/>
    <property type="match status" value="1"/>
</dbReference>
<comment type="caution">
    <text evidence="6">The sequence shown here is derived from an EMBL/GenBank/DDBJ whole genome shotgun (WGS) entry which is preliminary data.</text>
</comment>
<gene>
    <name evidence="6" type="ORF">GCM10010979_06690</name>
</gene>
<dbReference type="RefSeq" id="WP_188509279.1">
    <property type="nucleotide sequence ID" value="NZ_BMGB01000001.1"/>
</dbReference>
<protein>
    <submittedName>
        <fullName evidence="6">LysR family transcriptional regulator</fullName>
    </submittedName>
</protein>
<dbReference type="InterPro" id="IPR000847">
    <property type="entry name" value="LysR_HTH_N"/>
</dbReference>
<keyword evidence="7" id="KW-1185">Reference proteome</keyword>